<dbReference type="EMBL" id="ML769396">
    <property type="protein sequence ID" value="KAE9407377.1"/>
    <property type="molecule type" value="Genomic_DNA"/>
</dbReference>
<gene>
    <name evidence="2" type="ORF">BT96DRAFT_131224</name>
</gene>
<keyword evidence="1" id="KW-0472">Membrane</keyword>
<feature type="transmembrane region" description="Helical" evidence="1">
    <location>
        <begin position="6"/>
        <end position="25"/>
    </location>
</feature>
<dbReference type="AlphaFoldDB" id="A0A6A4IE80"/>
<protein>
    <submittedName>
        <fullName evidence="2">Uncharacterized protein</fullName>
    </submittedName>
</protein>
<evidence type="ECO:0000313" key="3">
    <source>
        <dbReference type="Proteomes" id="UP000799118"/>
    </source>
</evidence>
<evidence type="ECO:0000313" key="2">
    <source>
        <dbReference type="EMBL" id="KAE9407377.1"/>
    </source>
</evidence>
<accession>A0A6A4IE80</accession>
<sequence length="130" mass="14621">MTWPRFWVYIFLAAGLHLCVSRCSLPIGTLRSLLGSFAARTLDPFIDLPGRWKELEFETKQPLAKFLAYIDQFHSQNTRILVLEVLNLEAKNSANLILGPFLPGFSLIHCPRTHWSTPHSGPTISSISAT</sequence>
<reference evidence="2" key="1">
    <citation type="journal article" date="2019" name="Environ. Microbiol.">
        <title>Fungal ecological strategies reflected in gene transcription - a case study of two litter decomposers.</title>
        <authorList>
            <person name="Barbi F."/>
            <person name="Kohler A."/>
            <person name="Barry K."/>
            <person name="Baskaran P."/>
            <person name="Daum C."/>
            <person name="Fauchery L."/>
            <person name="Ihrmark K."/>
            <person name="Kuo A."/>
            <person name="LaButti K."/>
            <person name="Lipzen A."/>
            <person name="Morin E."/>
            <person name="Grigoriev I.V."/>
            <person name="Henrissat B."/>
            <person name="Lindahl B."/>
            <person name="Martin F."/>
        </authorList>
    </citation>
    <scope>NUCLEOTIDE SEQUENCE</scope>
    <source>
        <strain evidence="2">JB14</strain>
    </source>
</reference>
<organism evidence="2 3">
    <name type="scientific">Gymnopus androsaceus JB14</name>
    <dbReference type="NCBI Taxonomy" id="1447944"/>
    <lineage>
        <taxon>Eukaryota</taxon>
        <taxon>Fungi</taxon>
        <taxon>Dikarya</taxon>
        <taxon>Basidiomycota</taxon>
        <taxon>Agaricomycotina</taxon>
        <taxon>Agaricomycetes</taxon>
        <taxon>Agaricomycetidae</taxon>
        <taxon>Agaricales</taxon>
        <taxon>Marasmiineae</taxon>
        <taxon>Omphalotaceae</taxon>
        <taxon>Gymnopus</taxon>
    </lineage>
</organism>
<evidence type="ECO:0000256" key="1">
    <source>
        <dbReference type="SAM" id="Phobius"/>
    </source>
</evidence>
<name>A0A6A4IE80_9AGAR</name>
<keyword evidence="1" id="KW-1133">Transmembrane helix</keyword>
<keyword evidence="3" id="KW-1185">Reference proteome</keyword>
<keyword evidence="1" id="KW-0812">Transmembrane</keyword>
<dbReference type="Proteomes" id="UP000799118">
    <property type="component" value="Unassembled WGS sequence"/>
</dbReference>
<proteinExistence type="predicted"/>